<evidence type="ECO:0008006" key="5">
    <source>
        <dbReference type="Google" id="ProtNLM"/>
    </source>
</evidence>
<evidence type="ECO:0000256" key="1">
    <source>
        <dbReference type="SAM" id="MobiDB-lite"/>
    </source>
</evidence>
<protein>
    <recommendedName>
        <fullName evidence="5">PRC-barrel domain protein</fullName>
    </recommendedName>
</protein>
<keyword evidence="2" id="KW-0472">Membrane</keyword>
<reference evidence="3 4" key="1">
    <citation type="journal article" date="2023" name="ISME J.">
        <title>Cultivation and genomic characterization of novel and ubiquitous marine nitrite-oxidizing bacteria from the Nitrospirales.</title>
        <authorList>
            <person name="Mueller A.J."/>
            <person name="Daebeler A."/>
            <person name="Herbold C.W."/>
            <person name="Kirkegaard R.H."/>
            <person name="Daims H."/>
        </authorList>
    </citation>
    <scope>NUCLEOTIDE SEQUENCE [LARGE SCALE GENOMIC DNA]</scope>
    <source>
        <strain evidence="3 4">EB</strain>
    </source>
</reference>
<feature type="transmembrane region" description="Helical" evidence="2">
    <location>
        <begin position="12"/>
        <end position="37"/>
    </location>
</feature>
<feature type="region of interest" description="Disordered" evidence="1">
    <location>
        <begin position="101"/>
        <end position="121"/>
    </location>
</feature>
<dbReference type="EMBL" id="JAQOUE010000002">
    <property type="protein sequence ID" value="MDT7043746.1"/>
    <property type="molecule type" value="Genomic_DNA"/>
</dbReference>
<proteinExistence type="predicted"/>
<gene>
    <name evidence="3" type="ORF">PPG34_15435</name>
</gene>
<dbReference type="RefSeq" id="WP_313834339.1">
    <property type="nucleotide sequence ID" value="NZ_JAQOUE010000002.1"/>
</dbReference>
<dbReference type="Gene3D" id="2.30.30.240">
    <property type="entry name" value="PRC-barrel domain"/>
    <property type="match status" value="1"/>
</dbReference>
<name>A0ABU3KBD6_9BACT</name>
<keyword evidence="2" id="KW-0812">Transmembrane</keyword>
<sequence length="358" mass="40123">MNRVYYQQPAIHYAIAVSLATVIGTTLIGATTSALALSKPLGGHIQGKSYVVRGKLVNVQGDQYWIRKSTGEDIRIKVTADTNMVCESNREMPSKAITTGRTEMKQKPKTKGFRIGDCPPEPGQYVKAETTDIGTASFVRSYDEGSILRQTERLGLPQQYSVFPVVRGELQQVPANDFAVRTEDGKQIGNLKKVIIDTQVGNIVYGVVALDQVALQSHGMELARGSLMAAPWDGFTVSDKGNSILINATFDQLSNMPAFGNEMSVYDVRAFWELHDPTLKSPVTPEYQGVDRVANLDLERERARYESARDRFLDTQTKFEDDRQAMERARERWEDALLDYRTETGKTIQQELQSQIFR</sequence>
<organism evidence="3 4">
    <name type="scientific">Candidatus Nitronereus thalassa</name>
    <dbReference type="NCBI Taxonomy" id="3020898"/>
    <lineage>
        <taxon>Bacteria</taxon>
        <taxon>Pseudomonadati</taxon>
        <taxon>Nitrospirota</taxon>
        <taxon>Nitrospiria</taxon>
        <taxon>Nitrospirales</taxon>
        <taxon>Nitrospiraceae</taxon>
        <taxon>Candidatus Nitronereus</taxon>
    </lineage>
</organism>
<accession>A0ABU3KBD6</accession>
<keyword evidence="2" id="KW-1133">Transmembrane helix</keyword>
<evidence type="ECO:0000256" key="2">
    <source>
        <dbReference type="SAM" id="Phobius"/>
    </source>
</evidence>
<comment type="caution">
    <text evidence="3">The sequence shown here is derived from an EMBL/GenBank/DDBJ whole genome shotgun (WGS) entry which is preliminary data.</text>
</comment>
<evidence type="ECO:0000313" key="3">
    <source>
        <dbReference type="EMBL" id="MDT7043746.1"/>
    </source>
</evidence>
<keyword evidence="4" id="KW-1185">Reference proteome</keyword>
<dbReference type="InterPro" id="IPR011033">
    <property type="entry name" value="PRC_barrel-like_sf"/>
</dbReference>
<dbReference type="SUPFAM" id="SSF50346">
    <property type="entry name" value="PRC-barrel domain"/>
    <property type="match status" value="1"/>
</dbReference>
<evidence type="ECO:0000313" key="4">
    <source>
        <dbReference type="Proteomes" id="UP001250932"/>
    </source>
</evidence>
<dbReference type="Proteomes" id="UP001250932">
    <property type="component" value="Unassembled WGS sequence"/>
</dbReference>